<dbReference type="InterPro" id="IPR011989">
    <property type="entry name" value="ARM-like"/>
</dbReference>
<feature type="domain" description="Importin N-terminal" evidence="8">
    <location>
        <begin position="20"/>
        <end position="91"/>
    </location>
</feature>
<dbReference type="EMBL" id="KB469318">
    <property type="protein sequence ID" value="EPQ50330.1"/>
    <property type="molecule type" value="Genomic_DNA"/>
</dbReference>
<comment type="subcellular location">
    <subcellularLocation>
        <location evidence="2">Cytoplasm</location>
    </subcellularLocation>
    <subcellularLocation>
        <location evidence="1">Nucleus</location>
    </subcellularLocation>
</comment>
<dbReference type="RefSeq" id="XP_007871241.1">
    <property type="nucleotide sequence ID" value="XM_007873050.1"/>
</dbReference>
<dbReference type="GO" id="GO:0031267">
    <property type="term" value="F:small GTPase binding"/>
    <property type="evidence" value="ECO:0007669"/>
    <property type="project" value="InterPro"/>
</dbReference>
<dbReference type="GO" id="GO:0006611">
    <property type="term" value="P:protein export from nucleus"/>
    <property type="evidence" value="ECO:0007669"/>
    <property type="project" value="TreeGrafter"/>
</dbReference>
<keyword evidence="6" id="KW-0653">Protein transport</keyword>
<dbReference type="SMART" id="SM00913">
    <property type="entry name" value="IBN_N"/>
    <property type="match status" value="1"/>
</dbReference>
<dbReference type="InterPro" id="IPR013713">
    <property type="entry name" value="XPO2_central"/>
</dbReference>
<sequence length="830" mass="92089">MSDPSQLLLASLNPVTRKEAEQNLQTLSQQPGFLPHLLKLVLNPTGDRAARLAASVYLKNVVKNRWDDDGVPIPPADQAAIRADIVPAMISLSGPPDKTMRAQLAETVSLIAAVDFPERWGDLMDILVSSLSSTDYNVNLAILETAHSIFRPWRSQTQTNELYSTINYVLSRFVEPFLAFFRQTAATLLSSPPPPNLSLIAQVMVVSTNIFYDLTSQDLPPAMEDAHAEFFQPGEGWFSKFMVWDPAELRGDPDDTTPSLPAQLKTTTVELVELYLNKYPEMLAQTKTVEAFVQTVWNNLGTGQLQGVGDDALVSQSLHFISTAIRSNMYREVFSARDTIANLVQGVVVPNIGLRDYEVEQFEDEPLTFIRQDLAVPSMGGAVGDVATRRQAAADIVRALVASGSETETTEVVGQWITNGLQQYAADPAGNWKSKDSAVYLLTAVATKGSTTQHGVTSTNALVDVVKFFSDNVFSDLQAAPNAIHPVLQVDAIRFLYTFRNQLSKEQLLAVLPMLQHHLASENPACYTFAAIAIERILFIRRNNQLLFTQADVRDLAPSLLDVLLTRIESGGSAQKVAENDYLMRCAMRVIVTARQTLTPVYQQILSRLVNILGVISQNPSNPVFDQYIFESISALIRFIVAGKPDTLPVFEETLFGPITIILQQDIEQYIPYTFQILAQLLELHHTGAPEAYRALQPFLTHAAVWAQKGNIPGLVKLLKAFLAKDTAYMVETGAYVKVLGVIQQRLIPSKVHDSWGFELLCTLISNIPGTTMLQYMRPLVLVLLTRMQTSKTDKYVYHFTYFFLFATAIQMPSVTPDVVIRTMEQLQTG</sequence>
<evidence type="ECO:0000313" key="10">
    <source>
        <dbReference type="Proteomes" id="UP000030669"/>
    </source>
</evidence>
<dbReference type="GO" id="GO:0005829">
    <property type="term" value="C:cytosol"/>
    <property type="evidence" value="ECO:0007669"/>
    <property type="project" value="TreeGrafter"/>
</dbReference>
<evidence type="ECO:0000313" key="9">
    <source>
        <dbReference type="EMBL" id="EPQ50330.1"/>
    </source>
</evidence>
<keyword evidence="7" id="KW-0539">Nucleus</keyword>
<dbReference type="STRING" id="670483.S7R7H4"/>
<dbReference type="GO" id="GO:0005635">
    <property type="term" value="C:nuclear envelope"/>
    <property type="evidence" value="ECO:0007669"/>
    <property type="project" value="TreeGrafter"/>
</dbReference>
<dbReference type="HOGENOM" id="CLU_009614_0_0_1"/>
<evidence type="ECO:0000256" key="4">
    <source>
        <dbReference type="ARBA" id="ARBA00022448"/>
    </source>
</evidence>
<evidence type="ECO:0000256" key="2">
    <source>
        <dbReference type="ARBA" id="ARBA00004496"/>
    </source>
</evidence>
<name>S7R7H4_GLOTA</name>
<protein>
    <submittedName>
        <fullName evidence="9">Cse1-domain-containing protein</fullName>
    </submittedName>
</protein>
<accession>S7R7H4</accession>
<dbReference type="eggNOG" id="KOG1992">
    <property type="taxonomic scope" value="Eukaryota"/>
</dbReference>
<keyword evidence="4" id="KW-0813">Transport</keyword>
<dbReference type="InterPro" id="IPR001494">
    <property type="entry name" value="Importin-beta_N"/>
</dbReference>
<keyword evidence="5" id="KW-0963">Cytoplasm</keyword>
<dbReference type="Pfam" id="PF03378">
    <property type="entry name" value="CAS_CSE1"/>
    <property type="match status" value="1"/>
</dbReference>
<keyword evidence="10" id="KW-1185">Reference proteome</keyword>
<evidence type="ECO:0000256" key="6">
    <source>
        <dbReference type="ARBA" id="ARBA00022927"/>
    </source>
</evidence>
<dbReference type="PROSITE" id="PS50166">
    <property type="entry name" value="IMPORTIN_B_NT"/>
    <property type="match status" value="1"/>
</dbReference>
<dbReference type="OrthoDB" id="3268246at2759"/>
<dbReference type="PANTHER" id="PTHR10997">
    <property type="entry name" value="IMPORTIN-7, 8, 11"/>
    <property type="match status" value="1"/>
</dbReference>
<dbReference type="Pfam" id="PF03810">
    <property type="entry name" value="IBN_N"/>
    <property type="match status" value="1"/>
</dbReference>
<dbReference type="PANTHER" id="PTHR10997:SF8">
    <property type="entry name" value="EXPORTIN-2"/>
    <property type="match status" value="1"/>
</dbReference>
<dbReference type="Pfam" id="PF08506">
    <property type="entry name" value="Cse1"/>
    <property type="match status" value="1"/>
</dbReference>
<dbReference type="InterPro" id="IPR005043">
    <property type="entry name" value="XPO2_C"/>
</dbReference>
<reference evidence="9 10" key="1">
    <citation type="journal article" date="2012" name="Science">
        <title>The Paleozoic origin of enzymatic lignin decomposition reconstructed from 31 fungal genomes.</title>
        <authorList>
            <person name="Floudas D."/>
            <person name="Binder M."/>
            <person name="Riley R."/>
            <person name="Barry K."/>
            <person name="Blanchette R.A."/>
            <person name="Henrissat B."/>
            <person name="Martinez A.T."/>
            <person name="Otillar R."/>
            <person name="Spatafora J.W."/>
            <person name="Yadav J.S."/>
            <person name="Aerts A."/>
            <person name="Benoit I."/>
            <person name="Boyd A."/>
            <person name="Carlson A."/>
            <person name="Copeland A."/>
            <person name="Coutinho P.M."/>
            <person name="de Vries R.P."/>
            <person name="Ferreira P."/>
            <person name="Findley K."/>
            <person name="Foster B."/>
            <person name="Gaskell J."/>
            <person name="Glotzer D."/>
            <person name="Gorecki P."/>
            <person name="Heitman J."/>
            <person name="Hesse C."/>
            <person name="Hori C."/>
            <person name="Igarashi K."/>
            <person name="Jurgens J.A."/>
            <person name="Kallen N."/>
            <person name="Kersten P."/>
            <person name="Kohler A."/>
            <person name="Kuees U."/>
            <person name="Kumar T.K.A."/>
            <person name="Kuo A."/>
            <person name="LaButti K."/>
            <person name="Larrondo L.F."/>
            <person name="Lindquist E."/>
            <person name="Ling A."/>
            <person name="Lombard V."/>
            <person name="Lucas S."/>
            <person name="Lundell T."/>
            <person name="Martin R."/>
            <person name="McLaughlin D.J."/>
            <person name="Morgenstern I."/>
            <person name="Morin E."/>
            <person name="Murat C."/>
            <person name="Nagy L.G."/>
            <person name="Nolan M."/>
            <person name="Ohm R.A."/>
            <person name="Patyshakuliyeva A."/>
            <person name="Rokas A."/>
            <person name="Ruiz-Duenas F.J."/>
            <person name="Sabat G."/>
            <person name="Salamov A."/>
            <person name="Samejima M."/>
            <person name="Schmutz J."/>
            <person name="Slot J.C."/>
            <person name="St John F."/>
            <person name="Stenlid J."/>
            <person name="Sun H."/>
            <person name="Sun S."/>
            <person name="Syed K."/>
            <person name="Tsang A."/>
            <person name="Wiebenga A."/>
            <person name="Young D."/>
            <person name="Pisabarro A."/>
            <person name="Eastwood D.C."/>
            <person name="Martin F."/>
            <person name="Cullen D."/>
            <person name="Grigoriev I.V."/>
            <person name="Hibbett D.S."/>
        </authorList>
    </citation>
    <scope>NUCLEOTIDE SEQUENCE [LARGE SCALE GENOMIC DNA]</scope>
    <source>
        <strain evidence="9 10">ATCC 11539</strain>
    </source>
</reference>
<dbReference type="SUPFAM" id="SSF48371">
    <property type="entry name" value="ARM repeat"/>
    <property type="match status" value="1"/>
</dbReference>
<dbReference type="Gene3D" id="1.25.10.10">
    <property type="entry name" value="Leucine-rich Repeat Variant"/>
    <property type="match status" value="1"/>
</dbReference>
<dbReference type="KEGG" id="gtr:GLOTRDRAFT_50737"/>
<dbReference type="OMA" id="AENEFLM"/>
<dbReference type="Proteomes" id="UP000030669">
    <property type="component" value="Unassembled WGS sequence"/>
</dbReference>
<evidence type="ECO:0000256" key="5">
    <source>
        <dbReference type="ARBA" id="ARBA00022490"/>
    </source>
</evidence>
<dbReference type="GeneID" id="19306757"/>
<dbReference type="AlphaFoldDB" id="S7R7H4"/>
<dbReference type="GO" id="GO:0006606">
    <property type="term" value="P:protein import into nucleus"/>
    <property type="evidence" value="ECO:0007669"/>
    <property type="project" value="TreeGrafter"/>
</dbReference>
<evidence type="ECO:0000256" key="1">
    <source>
        <dbReference type="ARBA" id="ARBA00004123"/>
    </source>
</evidence>
<dbReference type="InterPro" id="IPR016024">
    <property type="entry name" value="ARM-type_fold"/>
</dbReference>
<evidence type="ECO:0000256" key="3">
    <source>
        <dbReference type="ARBA" id="ARBA00008669"/>
    </source>
</evidence>
<evidence type="ECO:0000259" key="8">
    <source>
        <dbReference type="PROSITE" id="PS50166"/>
    </source>
</evidence>
<gene>
    <name evidence="9" type="ORF">GLOTRDRAFT_50737</name>
</gene>
<organism evidence="9 10">
    <name type="scientific">Gloeophyllum trabeum (strain ATCC 11539 / FP-39264 / Madison 617)</name>
    <name type="common">Brown rot fungus</name>
    <dbReference type="NCBI Taxonomy" id="670483"/>
    <lineage>
        <taxon>Eukaryota</taxon>
        <taxon>Fungi</taxon>
        <taxon>Dikarya</taxon>
        <taxon>Basidiomycota</taxon>
        <taxon>Agaricomycotina</taxon>
        <taxon>Agaricomycetes</taxon>
        <taxon>Gloeophyllales</taxon>
        <taxon>Gloeophyllaceae</taxon>
        <taxon>Gloeophyllum</taxon>
    </lineage>
</organism>
<dbReference type="GO" id="GO:0005049">
    <property type="term" value="F:nuclear export signal receptor activity"/>
    <property type="evidence" value="ECO:0007669"/>
    <property type="project" value="TreeGrafter"/>
</dbReference>
<proteinExistence type="inferred from homology"/>
<evidence type="ECO:0000256" key="7">
    <source>
        <dbReference type="ARBA" id="ARBA00023242"/>
    </source>
</evidence>
<comment type="similarity">
    <text evidence="3">Belongs to the XPO2/CSE1 family.</text>
</comment>